<protein>
    <submittedName>
        <fullName evidence="1">Uncharacterized protein</fullName>
    </submittedName>
</protein>
<gene>
    <name evidence="1" type="ORF">RRG08_014816</name>
</gene>
<dbReference type="EMBL" id="JAWDGP010004369">
    <property type="protein sequence ID" value="KAK3764862.1"/>
    <property type="molecule type" value="Genomic_DNA"/>
</dbReference>
<name>A0AAE0ZAG7_9GAST</name>
<proteinExistence type="predicted"/>
<accession>A0AAE0ZAG7</accession>
<evidence type="ECO:0000313" key="2">
    <source>
        <dbReference type="Proteomes" id="UP001283361"/>
    </source>
</evidence>
<dbReference type="AlphaFoldDB" id="A0AAE0ZAG7"/>
<organism evidence="1 2">
    <name type="scientific">Elysia crispata</name>
    <name type="common">lettuce slug</name>
    <dbReference type="NCBI Taxonomy" id="231223"/>
    <lineage>
        <taxon>Eukaryota</taxon>
        <taxon>Metazoa</taxon>
        <taxon>Spiralia</taxon>
        <taxon>Lophotrochozoa</taxon>
        <taxon>Mollusca</taxon>
        <taxon>Gastropoda</taxon>
        <taxon>Heterobranchia</taxon>
        <taxon>Euthyneura</taxon>
        <taxon>Panpulmonata</taxon>
        <taxon>Sacoglossa</taxon>
        <taxon>Placobranchoidea</taxon>
        <taxon>Plakobranchidae</taxon>
        <taxon>Elysia</taxon>
    </lineage>
</organism>
<dbReference type="Proteomes" id="UP001283361">
    <property type="component" value="Unassembled WGS sequence"/>
</dbReference>
<keyword evidence="2" id="KW-1185">Reference proteome</keyword>
<reference evidence="1" key="1">
    <citation type="journal article" date="2023" name="G3 (Bethesda)">
        <title>A reference genome for the long-term kleptoplast-retaining sea slug Elysia crispata morphotype clarki.</title>
        <authorList>
            <person name="Eastman K.E."/>
            <person name="Pendleton A.L."/>
            <person name="Shaikh M.A."/>
            <person name="Suttiyut T."/>
            <person name="Ogas R."/>
            <person name="Tomko P."/>
            <person name="Gavelis G."/>
            <person name="Widhalm J.R."/>
            <person name="Wisecaver J.H."/>
        </authorList>
    </citation>
    <scope>NUCLEOTIDE SEQUENCE</scope>
    <source>
        <strain evidence="1">ECLA1</strain>
    </source>
</reference>
<evidence type="ECO:0000313" key="1">
    <source>
        <dbReference type="EMBL" id="KAK3764862.1"/>
    </source>
</evidence>
<comment type="caution">
    <text evidence="1">The sequence shown here is derived from an EMBL/GenBank/DDBJ whole genome shotgun (WGS) entry which is preliminary data.</text>
</comment>
<sequence>MWKPHWPSLLASSCEATRGECPVVVPGTRYSGLTWEAEQPGRQALCAFGGGEGLLLNGLIGLAAVRSKPSLSRGLARLYGRYDCALRRLWMLTSDVILIVRVKEGNSHFLSHSFRSSRNEALKAAALVGTRRSTSSQTSRVEISETSSVEVVKTVGYLSRPKTEVQDLHS</sequence>